<dbReference type="Pfam" id="PF23936">
    <property type="entry name" value="HB_ELP1"/>
    <property type="match status" value="1"/>
</dbReference>
<dbReference type="Pfam" id="PF23878">
    <property type="entry name" value="TPR_ELP1"/>
    <property type="match status" value="1"/>
</dbReference>
<comment type="function">
    <text evidence="5">Component of the elongator complex which is required for multiple tRNA modifications, including mcm5U (5-methoxycarbonylmethyl uridine), mcm5s2U (5-methoxycarbonylmethyl-2-thiouridine), and ncm5U (5-carbamoylmethyl uridine). The elongator complex catalyzes formation of carboxymethyluridine in the wobble base at position 34 in tRNAs.</text>
</comment>
<feature type="domain" description="ELP1 N-terminal second beta-propeller" evidence="8">
    <location>
        <begin position="357"/>
        <end position="628"/>
    </location>
</feature>
<keyword evidence="5" id="KW-0539">Nucleus</keyword>
<evidence type="ECO:0000256" key="2">
    <source>
        <dbReference type="ARBA" id="ARBA00006086"/>
    </source>
</evidence>
<evidence type="ECO:0000259" key="7">
    <source>
        <dbReference type="Pfam" id="PF04762"/>
    </source>
</evidence>
<accession>A0ABP1Q5A0</accession>
<keyword evidence="3 5" id="KW-0963">Cytoplasm</keyword>
<feature type="domain" description="ELP1 first N-terminal beta-propeller" evidence="7">
    <location>
        <begin position="159"/>
        <end position="307"/>
    </location>
</feature>
<evidence type="ECO:0000259" key="9">
    <source>
        <dbReference type="Pfam" id="PF23878"/>
    </source>
</evidence>
<sequence>MRNLKIVQKRKKSGSLFPSGGVTSGSESYCLGDFGYIFICNKGVLSTFSLEEGSKDVKILCEDQDLLGDVGQMQYVSSTGIVYLANESGSFLQYIQIDNEVLELFQSDQGIADFSVSPDCRYVAIVTKQKTLLLLTLPDSETLIQEDLVEATGSNNEAENSEVSVKVVWRGDSRYFAVNYKQAEKYQIKIFDENGALHSKTEEENVLLDSTLEWQPSGGLIAAIGKTPHGTVVSLFERNGLKRADFFPYEGKKESYEENKVIDLQWNTLSDILAIRYNSKVEIWCRNNYVWMRKLVLVGPVENSQSATKLVFTGWEPERSNRFHIVDETGAYAVYDFAFTYTSGHSDGSSFVASWNGNSIHCTPFRNSCCPPPHCLFQVSTDTDVKAVVIPEFWNGLLSISLSGEFTFWQHKSDGLKQIRKISVPAFDQYAESYDWLWPSRNSLCCLVNGTLAVFEIQNGDFEDASQDIQITAKTMMSLNHNVTAAFLVVKNTEDSSILIQSQQGLVFKLDLNAEDSIPVCKFPQVCTRFQTISDTIVIGLDPLTRKLMIGWSKYAESDPVVISNDCTSFFVFQNSLIYTTIQGSLEIRNEVYVIKLLEKHILGNEFNNEEESQGRYTRKCEKGSQIVTCCLNQMLEPSLVLQIIPRGNLEVIYPRPLVINNVKVLMREKENSNRYEKIMSALRRHRIDYRVLIDEMKVLVKEQPDCRLEELLKTMVEQVKDSHSLVLLVTDLNQDYADCILTIKTVLEGVLESNKDSRMLHVEESYLASLAKLGLLEEALKSALILGESENNRELVQHRVKFLSFYCDNPDILFDTALGTYDLVLASLVADCLGKDPKEYIPILDGFKSMLWWKRHFKIDDKLRRYSKAVISLVRDQRVQHDEIIKYMERHRLFTDVITFVTRKLKYDEGGMVERSGDDTGLLLREAQSSYAHYLEERGKLIEASILFREAEKLDKAVECCVKSGDWEFALEIAYQGEMSEDKIRDICNEILNQLEEKKMYSDAARLCEIYVCDIQQAVQFWLKDKKWQKASALAMKVPELGKAFRDENILAQLLETSTEQMESLGQTLEDIAAKVQRLRKVKEIKAERLLESGGMGDAFSDTESYLSGSSTSGSITSSNASGKSFRSGKNKRKLERKIYSLKEGSKHEDLALTVHLWTVTDKIQQETKQEVTYTIESLWKFNQQEKATSLCQLFEKLLQDADKCVQEVWSVPITDEILEGKYKIPPVAWTPLWSKLALHEPSSKATIR</sequence>
<dbReference type="PIRSF" id="PIRSF017233">
    <property type="entry name" value="IKAP"/>
    <property type="match status" value="1"/>
</dbReference>
<dbReference type="InterPro" id="IPR056165">
    <property type="entry name" value="Beta-prop_ELP1_2nd"/>
</dbReference>
<dbReference type="Proteomes" id="UP001642540">
    <property type="component" value="Unassembled WGS sequence"/>
</dbReference>
<evidence type="ECO:0000256" key="5">
    <source>
        <dbReference type="PIRNR" id="PIRNR017233"/>
    </source>
</evidence>
<evidence type="ECO:0000256" key="6">
    <source>
        <dbReference type="SAM" id="MobiDB-lite"/>
    </source>
</evidence>
<keyword evidence="13" id="KW-1185">Reference proteome</keyword>
<feature type="domain" description="ELP1 three-helical bundle" evidence="11">
    <location>
        <begin position="1050"/>
        <end position="1210"/>
    </location>
</feature>
<evidence type="ECO:0000259" key="10">
    <source>
        <dbReference type="Pfam" id="PF23925"/>
    </source>
</evidence>
<dbReference type="PANTHER" id="PTHR12747">
    <property type="entry name" value="ELONGATOR COMPLEX PROTEIN 1"/>
    <property type="match status" value="1"/>
</dbReference>
<reference evidence="12 13" key="1">
    <citation type="submission" date="2024-08" db="EMBL/GenBank/DDBJ databases">
        <authorList>
            <person name="Cucini C."/>
            <person name="Frati F."/>
        </authorList>
    </citation>
    <scope>NUCLEOTIDE SEQUENCE [LARGE SCALE GENOMIC DNA]</scope>
</reference>
<feature type="region of interest" description="Disordered" evidence="6">
    <location>
        <begin position="1111"/>
        <end position="1131"/>
    </location>
</feature>
<comment type="subcellular location">
    <subcellularLocation>
        <location evidence="5">Cytoplasm</location>
    </subcellularLocation>
    <subcellularLocation>
        <location evidence="5">Nucleus</location>
    </subcellularLocation>
</comment>
<feature type="compositionally biased region" description="Low complexity" evidence="6">
    <location>
        <begin position="1111"/>
        <end position="1126"/>
    </location>
</feature>
<dbReference type="InterPro" id="IPR056167">
    <property type="entry name" value="A-sol_ELP1"/>
</dbReference>
<evidence type="ECO:0000256" key="4">
    <source>
        <dbReference type="ARBA" id="ARBA00022694"/>
    </source>
</evidence>
<evidence type="ECO:0000259" key="8">
    <source>
        <dbReference type="Pfam" id="PF23797"/>
    </source>
</evidence>
<comment type="similarity">
    <text evidence="2 5">Belongs to the ELP1/IKA1 family.</text>
</comment>
<dbReference type="SUPFAM" id="SSF69322">
    <property type="entry name" value="Tricorn protease domain 2"/>
    <property type="match status" value="1"/>
</dbReference>
<evidence type="ECO:0000313" key="13">
    <source>
        <dbReference type="Proteomes" id="UP001642540"/>
    </source>
</evidence>
<organism evidence="12 13">
    <name type="scientific">Orchesella dallaii</name>
    <dbReference type="NCBI Taxonomy" id="48710"/>
    <lineage>
        <taxon>Eukaryota</taxon>
        <taxon>Metazoa</taxon>
        <taxon>Ecdysozoa</taxon>
        <taxon>Arthropoda</taxon>
        <taxon>Hexapoda</taxon>
        <taxon>Collembola</taxon>
        <taxon>Entomobryomorpha</taxon>
        <taxon>Entomobryoidea</taxon>
        <taxon>Orchesellidae</taxon>
        <taxon>Orchesellinae</taxon>
        <taxon>Orchesella</taxon>
    </lineage>
</organism>
<proteinExistence type="inferred from homology"/>
<gene>
    <name evidence="12" type="ORF">ODALV1_LOCUS7484</name>
</gene>
<dbReference type="PANTHER" id="PTHR12747:SF0">
    <property type="entry name" value="ELONGATOR COMPLEX PROTEIN 1"/>
    <property type="match status" value="1"/>
</dbReference>
<dbReference type="InterPro" id="IPR056166">
    <property type="entry name" value="TPR_ELP1"/>
</dbReference>
<name>A0ABP1Q5A0_9HEXA</name>
<dbReference type="EMBL" id="CAXLJM020000024">
    <property type="protein sequence ID" value="CAL8089851.1"/>
    <property type="molecule type" value="Genomic_DNA"/>
</dbReference>
<evidence type="ECO:0000256" key="3">
    <source>
        <dbReference type="ARBA" id="ARBA00022490"/>
    </source>
</evidence>
<comment type="caution">
    <text evidence="12">The sequence shown here is derived from an EMBL/GenBank/DDBJ whole genome shotgun (WGS) entry which is preliminary data.</text>
</comment>
<feature type="domain" description="ELP1 alpha-solenoid" evidence="10">
    <location>
        <begin position="751"/>
        <end position="846"/>
    </location>
</feature>
<dbReference type="InterPro" id="IPR006849">
    <property type="entry name" value="Elp1"/>
</dbReference>
<comment type="pathway">
    <text evidence="1">tRNA modification; 5-methoxycarbonylmethyl-2-thiouridine-tRNA biosynthesis.</text>
</comment>
<evidence type="ECO:0000313" key="12">
    <source>
        <dbReference type="EMBL" id="CAL8089851.1"/>
    </source>
</evidence>
<evidence type="ECO:0000259" key="11">
    <source>
        <dbReference type="Pfam" id="PF23936"/>
    </source>
</evidence>
<dbReference type="Pfam" id="PF23797">
    <property type="entry name" value="Beta-prop_ELP1_2nd"/>
    <property type="match status" value="1"/>
</dbReference>
<keyword evidence="4" id="KW-0819">tRNA processing</keyword>
<dbReference type="Pfam" id="PF04762">
    <property type="entry name" value="Beta-prop_ELP1_1st"/>
    <property type="match status" value="1"/>
</dbReference>
<dbReference type="Pfam" id="PF23925">
    <property type="entry name" value="A-sol_ELP1"/>
    <property type="match status" value="1"/>
</dbReference>
<feature type="domain" description="ELP1 TPR" evidence="9">
    <location>
        <begin position="857"/>
        <end position="1031"/>
    </location>
</feature>
<dbReference type="InterPro" id="IPR056169">
    <property type="entry name" value="HB_ELP1"/>
</dbReference>
<evidence type="ECO:0000256" key="1">
    <source>
        <dbReference type="ARBA" id="ARBA00005043"/>
    </source>
</evidence>
<protein>
    <recommendedName>
        <fullName evidence="5">Elongator complex protein 1</fullName>
    </recommendedName>
</protein>
<dbReference type="InterPro" id="IPR056164">
    <property type="entry name" value="Beta-prop_ELP1_1st"/>
</dbReference>